<dbReference type="SMART" id="SM00448">
    <property type="entry name" value="REC"/>
    <property type="match status" value="1"/>
</dbReference>
<keyword evidence="1 2" id="KW-0597">Phosphoprotein</keyword>
<gene>
    <name evidence="4" type="ORF">ACG00Y_12315</name>
</gene>
<dbReference type="Proteomes" id="UP001606210">
    <property type="component" value="Unassembled WGS sequence"/>
</dbReference>
<evidence type="ECO:0000259" key="3">
    <source>
        <dbReference type="PROSITE" id="PS50110"/>
    </source>
</evidence>
<dbReference type="InterPro" id="IPR050595">
    <property type="entry name" value="Bact_response_regulator"/>
</dbReference>
<evidence type="ECO:0000256" key="2">
    <source>
        <dbReference type="PROSITE-ProRule" id="PRU00169"/>
    </source>
</evidence>
<dbReference type="InterPro" id="IPR011006">
    <property type="entry name" value="CheY-like_superfamily"/>
</dbReference>
<evidence type="ECO:0000256" key="1">
    <source>
        <dbReference type="ARBA" id="ARBA00022553"/>
    </source>
</evidence>
<feature type="domain" description="Response regulatory" evidence="3">
    <location>
        <begin position="5"/>
        <end position="117"/>
    </location>
</feature>
<dbReference type="Gene3D" id="3.40.50.2300">
    <property type="match status" value="1"/>
</dbReference>
<keyword evidence="5" id="KW-1185">Reference proteome</keyword>
<organism evidence="4 5">
    <name type="scientific">Pelomonas parva</name>
    <dbReference type="NCBI Taxonomy" id="3299032"/>
    <lineage>
        <taxon>Bacteria</taxon>
        <taxon>Pseudomonadati</taxon>
        <taxon>Pseudomonadota</taxon>
        <taxon>Betaproteobacteria</taxon>
        <taxon>Burkholderiales</taxon>
        <taxon>Sphaerotilaceae</taxon>
        <taxon>Roseateles</taxon>
    </lineage>
</organism>
<accession>A0ABW7F5W6</accession>
<dbReference type="PANTHER" id="PTHR44591">
    <property type="entry name" value="STRESS RESPONSE REGULATOR PROTEIN 1"/>
    <property type="match status" value="1"/>
</dbReference>
<dbReference type="RefSeq" id="WP_394479159.1">
    <property type="nucleotide sequence ID" value="NZ_JBIGHV010000004.1"/>
</dbReference>
<dbReference type="SUPFAM" id="SSF52172">
    <property type="entry name" value="CheY-like"/>
    <property type="match status" value="1"/>
</dbReference>
<feature type="modified residue" description="4-aspartylphosphate" evidence="2">
    <location>
        <position position="54"/>
    </location>
</feature>
<dbReference type="PROSITE" id="PS50110">
    <property type="entry name" value="RESPONSE_REGULATORY"/>
    <property type="match status" value="1"/>
</dbReference>
<reference evidence="4 5" key="1">
    <citation type="submission" date="2024-08" db="EMBL/GenBank/DDBJ databases">
        <authorList>
            <person name="Lu H."/>
        </authorList>
    </citation>
    <scope>NUCLEOTIDE SEQUENCE [LARGE SCALE GENOMIC DNA]</scope>
    <source>
        <strain evidence="4 5">LYH14W</strain>
    </source>
</reference>
<dbReference type="Pfam" id="PF00072">
    <property type="entry name" value="Response_reg"/>
    <property type="match status" value="1"/>
</dbReference>
<proteinExistence type="predicted"/>
<sequence length="123" mass="13675">MQPLRAFFVEDNDDLREQITWMLEEEGLAVRAFARAEEALAAYEPAEVDVVVTDVSLTGISGVDLARAVLRRAPQAWVVFSSGYAMGNNLSDFGPHVRALLKPFDFADLHRLVDEIRAGRASR</sequence>
<dbReference type="PANTHER" id="PTHR44591:SF21">
    <property type="entry name" value="TWO-COMPONENT RESPONSE REGULATOR"/>
    <property type="match status" value="1"/>
</dbReference>
<dbReference type="EMBL" id="JBIGHV010000004">
    <property type="protein sequence ID" value="MFG6430703.1"/>
    <property type="molecule type" value="Genomic_DNA"/>
</dbReference>
<evidence type="ECO:0000313" key="5">
    <source>
        <dbReference type="Proteomes" id="UP001606210"/>
    </source>
</evidence>
<comment type="caution">
    <text evidence="4">The sequence shown here is derived from an EMBL/GenBank/DDBJ whole genome shotgun (WGS) entry which is preliminary data.</text>
</comment>
<evidence type="ECO:0000313" key="4">
    <source>
        <dbReference type="EMBL" id="MFG6430703.1"/>
    </source>
</evidence>
<protein>
    <submittedName>
        <fullName evidence="4">Response regulator</fullName>
    </submittedName>
</protein>
<name>A0ABW7F5W6_9BURK</name>
<dbReference type="InterPro" id="IPR001789">
    <property type="entry name" value="Sig_transdc_resp-reg_receiver"/>
</dbReference>